<comment type="similarity">
    <text evidence="3 10">Belongs to the cytochrome P450 family.</text>
</comment>
<dbReference type="Pfam" id="PF00067">
    <property type="entry name" value="p450"/>
    <property type="match status" value="1"/>
</dbReference>
<keyword evidence="11" id="KW-1133">Transmembrane helix</keyword>
<dbReference type="STRING" id="747525.W4JU46"/>
<dbReference type="Proteomes" id="UP000030671">
    <property type="component" value="Unassembled WGS sequence"/>
</dbReference>
<evidence type="ECO:0000313" key="13">
    <source>
        <dbReference type="Proteomes" id="UP000030671"/>
    </source>
</evidence>
<dbReference type="InterPro" id="IPR036396">
    <property type="entry name" value="Cyt_P450_sf"/>
</dbReference>
<dbReference type="GO" id="GO:0020037">
    <property type="term" value="F:heme binding"/>
    <property type="evidence" value="ECO:0007669"/>
    <property type="project" value="InterPro"/>
</dbReference>
<dbReference type="RefSeq" id="XP_009550485.1">
    <property type="nucleotide sequence ID" value="XM_009552190.1"/>
</dbReference>
<evidence type="ECO:0000256" key="5">
    <source>
        <dbReference type="ARBA" id="ARBA00022723"/>
    </source>
</evidence>
<dbReference type="PRINTS" id="PR00463">
    <property type="entry name" value="EP450I"/>
</dbReference>
<name>W4JU46_HETIT</name>
<dbReference type="OrthoDB" id="1470350at2759"/>
<accession>W4JU46</accession>
<feature type="binding site" description="axial binding residue" evidence="9">
    <location>
        <position position="492"/>
    </location>
    <ligand>
        <name>heme</name>
        <dbReference type="ChEBI" id="CHEBI:30413"/>
    </ligand>
    <ligandPart>
        <name>Fe</name>
        <dbReference type="ChEBI" id="CHEBI:18248"/>
    </ligandPart>
</feature>
<proteinExistence type="inferred from homology"/>
<dbReference type="GO" id="GO:0016705">
    <property type="term" value="F:oxidoreductase activity, acting on paired donors, with incorporation or reduction of molecular oxygen"/>
    <property type="evidence" value="ECO:0007669"/>
    <property type="project" value="InterPro"/>
</dbReference>
<keyword evidence="6 10" id="KW-0560">Oxidoreductase</keyword>
<keyword evidence="13" id="KW-1185">Reference proteome</keyword>
<evidence type="ECO:0000256" key="1">
    <source>
        <dbReference type="ARBA" id="ARBA00001971"/>
    </source>
</evidence>
<dbReference type="InterPro" id="IPR001128">
    <property type="entry name" value="Cyt_P450"/>
</dbReference>
<organism evidence="12 13">
    <name type="scientific">Heterobasidion irregulare (strain TC 32-1)</name>
    <dbReference type="NCBI Taxonomy" id="747525"/>
    <lineage>
        <taxon>Eukaryota</taxon>
        <taxon>Fungi</taxon>
        <taxon>Dikarya</taxon>
        <taxon>Basidiomycota</taxon>
        <taxon>Agaricomycotina</taxon>
        <taxon>Agaricomycetes</taxon>
        <taxon>Russulales</taxon>
        <taxon>Bondarzewiaceae</taxon>
        <taxon>Heterobasidion</taxon>
        <taxon>Heterobasidion annosum species complex</taxon>
    </lineage>
</organism>
<reference evidence="12 13" key="1">
    <citation type="journal article" date="2012" name="New Phytol.">
        <title>Insight into trade-off between wood decay and parasitism from the genome of a fungal forest pathogen.</title>
        <authorList>
            <person name="Olson A."/>
            <person name="Aerts A."/>
            <person name="Asiegbu F."/>
            <person name="Belbahri L."/>
            <person name="Bouzid O."/>
            <person name="Broberg A."/>
            <person name="Canback B."/>
            <person name="Coutinho P.M."/>
            <person name="Cullen D."/>
            <person name="Dalman K."/>
            <person name="Deflorio G."/>
            <person name="van Diepen L.T."/>
            <person name="Dunand C."/>
            <person name="Duplessis S."/>
            <person name="Durling M."/>
            <person name="Gonthier P."/>
            <person name="Grimwood J."/>
            <person name="Fossdal C.G."/>
            <person name="Hansson D."/>
            <person name="Henrissat B."/>
            <person name="Hietala A."/>
            <person name="Himmelstrand K."/>
            <person name="Hoffmeister D."/>
            <person name="Hogberg N."/>
            <person name="James T.Y."/>
            <person name="Karlsson M."/>
            <person name="Kohler A."/>
            <person name="Kues U."/>
            <person name="Lee Y.H."/>
            <person name="Lin Y.C."/>
            <person name="Lind M."/>
            <person name="Lindquist E."/>
            <person name="Lombard V."/>
            <person name="Lucas S."/>
            <person name="Lunden K."/>
            <person name="Morin E."/>
            <person name="Murat C."/>
            <person name="Park J."/>
            <person name="Raffaello T."/>
            <person name="Rouze P."/>
            <person name="Salamov A."/>
            <person name="Schmutz J."/>
            <person name="Solheim H."/>
            <person name="Stahlberg J."/>
            <person name="Velez H."/>
            <person name="de Vries R.P."/>
            <person name="Wiebenga A."/>
            <person name="Woodward S."/>
            <person name="Yakovlev I."/>
            <person name="Garbelotto M."/>
            <person name="Martin F."/>
            <person name="Grigoriev I.V."/>
            <person name="Stenlid J."/>
        </authorList>
    </citation>
    <scope>NUCLEOTIDE SEQUENCE [LARGE SCALE GENOMIC DNA]</scope>
    <source>
        <strain evidence="12 13">TC 32-1</strain>
    </source>
</reference>
<dbReference type="KEGG" id="hir:HETIRDRAFT_52038"/>
<dbReference type="GO" id="GO:0004497">
    <property type="term" value="F:monooxygenase activity"/>
    <property type="evidence" value="ECO:0007669"/>
    <property type="project" value="UniProtKB-KW"/>
</dbReference>
<comment type="cofactor">
    <cofactor evidence="1 9">
        <name>heme</name>
        <dbReference type="ChEBI" id="CHEBI:30413"/>
    </cofactor>
</comment>
<dbReference type="CDD" id="cd11069">
    <property type="entry name" value="CYP_FUM15-like"/>
    <property type="match status" value="1"/>
</dbReference>
<gene>
    <name evidence="12" type="primary">cpm82</name>
    <name evidence="12" type="ORF">HETIRDRAFT_52038</name>
</gene>
<dbReference type="PROSITE" id="PS00086">
    <property type="entry name" value="CYTOCHROME_P450"/>
    <property type="match status" value="1"/>
</dbReference>
<evidence type="ECO:0000256" key="9">
    <source>
        <dbReference type="PIRSR" id="PIRSR602401-1"/>
    </source>
</evidence>
<dbReference type="GO" id="GO:0005506">
    <property type="term" value="F:iron ion binding"/>
    <property type="evidence" value="ECO:0007669"/>
    <property type="project" value="InterPro"/>
</dbReference>
<keyword evidence="11" id="KW-0472">Membrane</keyword>
<comment type="pathway">
    <text evidence="2">Secondary metabolite biosynthesis.</text>
</comment>
<evidence type="ECO:0000256" key="10">
    <source>
        <dbReference type="RuleBase" id="RU000461"/>
    </source>
</evidence>
<dbReference type="PANTHER" id="PTHR24305:SF166">
    <property type="entry name" value="CYTOCHROME P450 12A4, MITOCHONDRIAL-RELATED"/>
    <property type="match status" value="1"/>
</dbReference>
<dbReference type="eggNOG" id="KOG0157">
    <property type="taxonomic scope" value="Eukaryota"/>
</dbReference>
<dbReference type="HOGENOM" id="CLU_001570_5_11_1"/>
<evidence type="ECO:0000256" key="6">
    <source>
        <dbReference type="ARBA" id="ARBA00023002"/>
    </source>
</evidence>
<keyword evidence="5 9" id="KW-0479">Metal-binding</keyword>
<dbReference type="SUPFAM" id="SSF48264">
    <property type="entry name" value="Cytochrome P450"/>
    <property type="match status" value="1"/>
</dbReference>
<evidence type="ECO:0000256" key="4">
    <source>
        <dbReference type="ARBA" id="ARBA00022617"/>
    </source>
</evidence>
<dbReference type="PANTHER" id="PTHR24305">
    <property type="entry name" value="CYTOCHROME P450"/>
    <property type="match status" value="1"/>
</dbReference>
<sequence length="556" mass="61915">MVTASTLLKLGLAFSTVVIVHYAAKLLHRVFHSYFSPLRDLKGPKSTSLFYGNLKEIFTAEAMDLHERWREEYGPVYKYKGFFNSDRLVMMDNKATSHILSHPQIYEKPEQVRYNLGQILGQGLSSSRLRSPTVCSPAFGSPQIRELTSIFLEKSIQLRDLWSAEIHKASTVNGNESGERVIIDVCDWLSKMTLDVIGLAGFNYSFNALNSHGKPNELNEAVRTMFHSPGGFGAVLPVLQAVFPPLRIFVNKRGRIVAAAQNTMFRIGSQLLAERKAFVFAAANGRAGGNAGVEKKSVQGRDLLSLLVKANMATDLPAEARLDDADVLAQVPTFLVAGHETTSTAVTWALFALSTHPEAQAKLRAELLSVPSEPMPTMEELDRLPYLDAVVRETMRSFSPVPSTVRVANQDDIIPTEAQWEDKKGVWRREVRVTKGDSIFVPILATNRSKELWGEDAREFKPERWDNPPEAIQSIPGIWGNSLAFSGGSRACIGYRFSVIEMKAMIFVLIRAFQFDMSVPLEDIKSKSAVVRRPYLASDPEKGSQMPLWISPVRTV</sequence>
<keyword evidence="8 10" id="KW-0503">Monooxygenase</keyword>
<dbReference type="PRINTS" id="PR00385">
    <property type="entry name" value="P450"/>
</dbReference>
<evidence type="ECO:0000313" key="12">
    <source>
        <dbReference type="EMBL" id="ETW77078.1"/>
    </source>
</evidence>
<dbReference type="EMBL" id="KI925463">
    <property type="protein sequence ID" value="ETW77078.1"/>
    <property type="molecule type" value="Genomic_DNA"/>
</dbReference>
<dbReference type="InterPro" id="IPR002401">
    <property type="entry name" value="Cyt_P450_E_grp-I"/>
</dbReference>
<protein>
    <submittedName>
        <fullName evidence="12">Cytochrome P450 monooxygenase 82</fullName>
    </submittedName>
</protein>
<dbReference type="InParanoid" id="W4JU46"/>
<evidence type="ECO:0000256" key="3">
    <source>
        <dbReference type="ARBA" id="ARBA00010617"/>
    </source>
</evidence>
<dbReference type="AlphaFoldDB" id="W4JU46"/>
<dbReference type="GeneID" id="20678201"/>
<keyword evidence="7 9" id="KW-0408">Iron</keyword>
<evidence type="ECO:0000256" key="7">
    <source>
        <dbReference type="ARBA" id="ARBA00023004"/>
    </source>
</evidence>
<dbReference type="Gene3D" id="1.10.630.10">
    <property type="entry name" value="Cytochrome P450"/>
    <property type="match status" value="1"/>
</dbReference>
<evidence type="ECO:0000256" key="2">
    <source>
        <dbReference type="ARBA" id="ARBA00005179"/>
    </source>
</evidence>
<keyword evidence="11" id="KW-0812">Transmembrane</keyword>
<dbReference type="InterPro" id="IPR017972">
    <property type="entry name" value="Cyt_P450_CS"/>
</dbReference>
<feature type="transmembrane region" description="Helical" evidence="11">
    <location>
        <begin position="6"/>
        <end position="24"/>
    </location>
</feature>
<dbReference type="InterPro" id="IPR050121">
    <property type="entry name" value="Cytochrome_P450_monoxygenase"/>
</dbReference>
<evidence type="ECO:0000256" key="8">
    <source>
        <dbReference type="ARBA" id="ARBA00023033"/>
    </source>
</evidence>
<keyword evidence="4 9" id="KW-0349">Heme</keyword>
<evidence type="ECO:0000256" key="11">
    <source>
        <dbReference type="SAM" id="Phobius"/>
    </source>
</evidence>